<keyword evidence="13" id="KW-1185">Reference proteome</keyword>
<dbReference type="PANTHER" id="PTHR43289:SF6">
    <property type="entry name" value="SERINE_THREONINE-PROTEIN KINASE NEKL-3"/>
    <property type="match status" value="1"/>
</dbReference>
<evidence type="ECO:0000256" key="10">
    <source>
        <dbReference type="SAM" id="MobiDB-lite"/>
    </source>
</evidence>
<dbReference type="Gene3D" id="1.10.510.10">
    <property type="entry name" value="Transferase(Phosphotransferase) domain 1"/>
    <property type="match status" value="1"/>
</dbReference>
<protein>
    <recommendedName>
        <fullName evidence="1">non-specific serine/threonine protein kinase</fullName>
        <ecNumber evidence="1">2.7.11.1</ecNumber>
    </recommendedName>
</protein>
<evidence type="ECO:0000313" key="13">
    <source>
        <dbReference type="Proteomes" id="UP000219612"/>
    </source>
</evidence>
<name>A0A285JZ08_9ACTN</name>
<dbReference type="EC" id="2.7.11.1" evidence="1"/>
<dbReference type="Pfam" id="PF00069">
    <property type="entry name" value="Pkinase"/>
    <property type="match status" value="1"/>
</dbReference>
<dbReference type="PROSITE" id="PS50011">
    <property type="entry name" value="PROTEIN_KINASE_DOM"/>
    <property type="match status" value="1"/>
</dbReference>
<dbReference type="GO" id="GO:0004674">
    <property type="term" value="F:protein serine/threonine kinase activity"/>
    <property type="evidence" value="ECO:0007669"/>
    <property type="project" value="UniProtKB-KW"/>
</dbReference>
<keyword evidence="2 12" id="KW-0723">Serine/threonine-protein kinase</keyword>
<comment type="catalytic activity">
    <reaction evidence="8">
        <text>L-seryl-[protein] + ATP = O-phospho-L-seryl-[protein] + ADP + H(+)</text>
        <dbReference type="Rhea" id="RHEA:17989"/>
        <dbReference type="Rhea" id="RHEA-COMP:9863"/>
        <dbReference type="Rhea" id="RHEA-COMP:11604"/>
        <dbReference type="ChEBI" id="CHEBI:15378"/>
        <dbReference type="ChEBI" id="CHEBI:29999"/>
        <dbReference type="ChEBI" id="CHEBI:30616"/>
        <dbReference type="ChEBI" id="CHEBI:83421"/>
        <dbReference type="ChEBI" id="CHEBI:456216"/>
        <dbReference type="EC" id="2.7.11.1"/>
    </reaction>
</comment>
<evidence type="ECO:0000256" key="2">
    <source>
        <dbReference type="ARBA" id="ARBA00022527"/>
    </source>
</evidence>
<evidence type="ECO:0000256" key="7">
    <source>
        <dbReference type="ARBA" id="ARBA00047899"/>
    </source>
</evidence>
<organism evidence="12 13">
    <name type="scientific">Paractinoplanes atraurantiacus</name>
    <dbReference type="NCBI Taxonomy" id="1036182"/>
    <lineage>
        <taxon>Bacteria</taxon>
        <taxon>Bacillati</taxon>
        <taxon>Actinomycetota</taxon>
        <taxon>Actinomycetes</taxon>
        <taxon>Micromonosporales</taxon>
        <taxon>Micromonosporaceae</taxon>
        <taxon>Paractinoplanes</taxon>
    </lineage>
</organism>
<accession>A0A285JZ08</accession>
<evidence type="ECO:0000313" key="12">
    <source>
        <dbReference type="EMBL" id="SNY64311.1"/>
    </source>
</evidence>
<dbReference type="AlphaFoldDB" id="A0A285JZ08"/>
<dbReference type="InterPro" id="IPR017441">
    <property type="entry name" value="Protein_kinase_ATP_BS"/>
</dbReference>
<dbReference type="PROSITE" id="PS00107">
    <property type="entry name" value="PROTEIN_KINASE_ATP"/>
    <property type="match status" value="1"/>
</dbReference>
<evidence type="ECO:0000256" key="3">
    <source>
        <dbReference type="ARBA" id="ARBA00022679"/>
    </source>
</evidence>
<comment type="catalytic activity">
    <reaction evidence="7">
        <text>L-threonyl-[protein] + ATP = O-phospho-L-threonyl-[protein] + ADP + H(+)</text>
        <dbReference type="Rhea" id="RHEA:46608"/>
        <dbReference type="Rhea" id="RHEA-COMP:11060"/>
        <dbReference type="Rhea" id="RHEA-COMP:11605"/>
        <dbReference type="ChEBI" id="CHEBI:15378"/>
        <dbReference type="ChEBI" id="CHEBI:30013"/>
        <dbReference type="ChEBI" id="CHEBI:30616"/>
        <dbReference type="ChEBI" id="CHEBI:61977"/>
        <dbReference type="ChEBI" id="CHEBI:456216"/>
        <dbReference type="EC" id="2.7.11.1"/>
    </reaction>
</comment>
<evidence type="ECO:0000256" key="8">
    <source>
        <dbReference type="ARBA" id="ARBA00048679"/>
    </source>
</evidence>
<gene>
    <name evidence="12" type="ORF">SAMN05421748_12699</name>
</gene>
<reference evidence="13" key="1">
    <citation type="submission" date="2017-09" db="EMBL/GenBank/DDBJ databases">
        <authorList>
            <person name="Varghese N."/>
            <person name="Submissions S."/>
        </authorList>
    </citation>
    <scope>NUCLEOTIDE SEQUENCE [LARGE SCALE GENOMIC DNA]</scope>
    <source>
        <strain evidence="13">CGMCC 4.6857</strain>
    </source>
</reference>
<dbReference type="InterPro" id="IPR008271">
    <property type="entry name" value="Ser/Thr_kinase_AS"/>
</dbReference>
<dbReference type="EMBL" id="OBDY01000026">
    <property type="protein sequence ID" value="SNY64311.1"/>
    <property type="molecule type" value="Genomic_DNA"/>
</dbReference>
<feature type="region of interest" description="Disordered" evidence="10">
    <location>
        <begin position="409"/>
        <end position="501"/>
    </location>
</feature>
<dbReference type="GO" id="GO:0005524">
    <property type="term" value="F:ATP binding"/>
    <property type="evidence" value="ECO:0007669"/>
    <property type="project" value="UniProtKB-UniRule"/>
</dbReference>
<feature type="region of interest" description="Disordered" evidence="10">
    <location>
        <begin position="359"/>
        <end position="378"/>
    </location>
</feature>
<feature type="compositionally biased region" description="Low complexity" evidence="10">
    <location>
        <begin position="411"/>
        <end position="458"/>
    </location>
</feature>
<dbReference type="InterPro" id="IPR011009">
    <property type="entry name" value="Kinase-like_dom_sf"/>
</dbReference>
<keyword evidence="6 9" id="KW-0067">ATP-binding</keyword>
<evidence type="ECO:0000256" key="9">
    <source>
        <dbReference type="PROSITE-ProRule" id="PRU10141"/>
    </source>
</evidence>
<dbReference type="PROSITE" id="PS00108">
    <property type="entry name" value="PROTEIN_KINASE_ST"/>
    <property type="match status" value="1"/>
</dbReference>
<feature type="compositionally biased region" description="Low complexity" evidence="10">
    <location>
        <begin position="359"/>
        <end position="374"/>
    </location>
</feature>
<dbReference type="Proteomes" id="UP000219612">
    <property type="component" value="Unassembled WGS sequence"/>
</dbReference>
<dbReference type="SMART" id="SM00220">
    <property type="entry name" value="S_TKc"/>
    <property type="match status" value="1"/>
</dbReference>
<dbReference type="CDD" id="cd14014">
    <property type="entry name" value="STKc_PknB_like"/>
    <property type="match status" value="1"/>
</dbReference>
<keyword evidence="4 9" id="KW-0547">Nucleotide-binding</keyword>
<proteinExistence type="predicted"/>
<evidence type="ECO:0000256" key="6">
    <source>
        <dbReference type="ARBA" id="ARBA00022840"/>
    </source>
</evidence>
<evidence type="ECO:0000256" key="5">
    <source>
        <dbReference type="ARBA" id="ARBA00022777"/>
    </source>
</evidence>
<dbReference type="PANTHER" id="PTHR43289">
    <property type="entry name" value="MITOGEN-ACTIVATED PROTEIN KINASE KINASE KINASE 20-RELATED"/>
    <property type="match status" value="1"/>
</dbReference>
<dbReference type="Gene3D" id="3.30.200.20">
    <property type="entry name" value="Phosphorylase Kinase, domain 1"/>
    <property type="match status" value="1"/>
</dbReference>
<feature type="domain" description="Protein kinase" evidence="11">
    <location>
        <begin position="41"/>
        <end position="296"/>
    </location>
</feature>
<feature type="compositionally biased region" description="Basic residues" evidence="10">
    <location>
        <begin position="479"/>
        <end position="501"/>
    </location>
</feature>
<keyword evidence="5 12" id="KW-0418">Kinase</keyword>
<evidence type="ECO:0000256" key="1">
    <source>
        <dbReference type="ARBA" id="ARBA00012513"/>
    </source>
</evidence>
<dbReference type="SUPFAM" id="SSF56112">
    <property type="entry name" value="Protein kinase-like (PK-like)"/>
    <property type="match status" value="1"/>
</dbReference>
<keyword evidence="3" id="KW-0808">Transferase</keyword>
<evidence type="ECO:0000256" key="4">
    <source>
        <dbReference type="ARBA" id="ARBA00022741"/>
    </source>
</evidence>
<dbReference type="InterPro" id="IPR000719">
    <property type="entry name" value="Prot_kinase_dom"/>
</dbReference>
<feature type="binding site" evidence="9">
    <location>
        <position position="70"/>
    </location>
    <ligand>
        <name>ATP</name>
        <dbReference type="ChEBI" id="CHEBI:30616"/>
    </ligand>
</feature>
<sequence length="501" mass="51440">MLMTKVGTPPGTGNVFTRVSPRRLGERKRLVESGQLITGRYRLREQLGRGGMAVVWRADDEVLGREVAVKVLAPALAGDPDLRQRIRDEARAAARLRHVNVVAVYDYGEFADAGHTLSYVVMELVDGRTLADMLTGGGLPWKVAVLVGAQVAAALAAAHADGIVHRDVKPANIMVTSSGVKLVDFGISAAVGVLDGQDGQVLGTPAYLAPERIAGGPVRPATDVYALGLVLHLALAGRMPWDASTVTQMVRAHVYATPAPLPRIAGLPPAVSRLVARCLTKNPADRPSSIEVSEVLGELAGLPPAALLRSAAGPTLSLPSAAARKPPSAPARKLLSAPAWLLSPAPAQKTAAQKTAAQNAAAQNTAAQNTAAHKTAARRPARKLLVAAGVAAGMLTAGGAWWVDSRPAPPAQAAAAPAGSPATSATKQPATSAAKRPATTAAKAPATTQAAAPSAARANVRTIALTKRPAPPKAEPKGKAKAPKAKPKAPKKPAKPKPGKK</sequence>
<evidence type="ECO:0000259" key="11">
    <source>
        <dbReference type="PROSITE" id="PS50011"/>
    </source>
</evidence>
<dbReference type="FunFam" id="3.30.200.20:FF:000035">
    <property type="entry name" value="Serine/threonine protein kinase Stk1"/>
    <property type="match status" value="1"/>
</dbReference>